<dbReference type="Proteomes" id="UP001594351">
    <property type="component" value="Unassembled WGS sequence"/>
</dbReference>
<feature type="domain" description="Core-binding (CB)" evidence="4">
    <location>
        <begin position="30"/>
        <end position="121"/>
    </location>
</feature>
<comment type="caution">
    <text evidence="5">The sequence shown here is derived from an EMBL/GenBank/DDBJ whole genome shotgun (WGS) entry which is preliminary data.</text>
</comment>
<keyword evidence="6" id="KW-1185">Reference proteome</keyword>
<organism evidence="5 6">
    <name type="scientific">candidate division CSSED10-310 bacterium</name>
    <dbReference type="NCBI Taxonomy" id="2855610"/>
    <lineage>
        <taxon>Bacteria</taxon>
        <taxon>Bacteria division CSSED10-310</taxon>
    </lineage>
</organism>
<accession>A0ABV6YXT0</accession>
<evidence type="ECO:0000313" key="6">
    <source>
        <dbReference type="Proteomes" id="UP001594351"/>
    </source>
</evidence>
<name>A0ABV6YXT0_UNCC1</name>
<evidence type="ECO:0000256" key="2">
    <source>
        <dbReference type="PROSITE-ProRule" id="PRU01248"/>
    </source>
</evidence>
<feature type="region of interest" description="Disordered" evidence="3">
    <location>
        <begin position="175"/>
        <end position="194"/>
    </location>
</feature>
<evidence type="ECO:0000259" key="4">
    <source>
        <dbReference type="PROSITE" id="PS51900"/>
    </source>
</evidence>
<evidence type="ECO:0000256" key="3">
    <source>
        <dbReference type="SAM" id="MobiDB-lite"/>
    </source>
</evidence>
<proteinExistence type="predicted"/>
<dbReference type="InterPro" id="IPR010998">
    <property type="entry name" value="Integrase_recombinase_N"/>
</dbReference>
<protein>
    <recommendedName>
        <fullName evidence="4">Core-binding (CB) domain-containing protein</fullName>
    </recommendedName>
</protein>
<keyword evidence="1 2" id="KW-0238">DNA-binding</keyword>
<dbReference type="InterPro" id="IPR011010">
    <property type="entry name" value="DNA_brk_join_enz"/>
</dbReference>
<dbReference type="InterPro" id="IPR044068">
    <property type="entry name" value="CB"/>
</dbReference>
<dbReference type="EMBL" id="JBHPBY010000131">
    <property type="protein sequence ID" value="MFC1850873.1"/>
    <property type="molecule type" value="Genomic_DNA"/>
</dbReference>
<evidence type="ECO:0000256" key="1">
    <source>
        <dbReference type="ARBA" id="ARBA00023125"/>
    </source>
</evidence>
<gene>
    <name evidence="5" type="ORF">ACFL27_11825</name>
</gene>
<dbReference type="Gene3D" id="1.10.150.130">
    <property type="match status" value="1"/>
</dbReference>
<dbReference type="SUPFAM" id="SSF56349">
    <property type="entry name" value="DNA breaking-rejoining enzymes"/>
    <property type="match status" value="1"/>
</dbReference>
<sequence length="194" mass="23264">MNPTNSKNSLQISTPNKNETLVRIPETAPDTLSRWMEQYFAYEVTTSLRSQKEQRRDITKFIKYVIMETGNDHRLQWIPRLSRAFRDHLINTYNQNKKRSWSDRTINRLMAHLKTWSKWINKLKPFPLGNPMEKIKLLPVGTGLDVERALTPYERRRMLDFADELLMSGGRSKDWHRNRKKTLHERPRRKGYRP</sequence>
<dbReference type="PROSITE" id="PS51900">
    <property type="entry name" value="CB"/>
    <property type="match status" value="1"/>
</dbReference>
<reference evidence="5 6" key="1">
    <citation type="submission" date="2024-09" db="EMBL/GenBank/DDBJ databases">
        <title>Laminarin stimulates single cell rates of sulfate reduction while oxygen inhibits transcriptomic activity in coastal marine sediment.</title>
        <authorList>
            <person name="Lindsay M."/>
            <person name="Orcutt B."/>
            <person name="Emerson D."/>
            <person name="Stepanauskas R."/>
            <person name="D'Angelo T."/>
        </authorList>
    </citation>
    <scope>NUCLEOTIDE SEQUENCE [LARGE SCALE GENOMIC DNA]</scope>
    <source>
        <strain evidence="5">SAG AM-311-K15</strain>
    </source>
</reference>
<evidence type="ECO:0000313" key="5">
    <source>
        <dbReference type="EMBL" id="MFC1850873.1"/>
    </source>
</evidence>